<dbReference type="Proteomes" id="UP001189429">
    <property type="component" value="Unassembled WGS sequence"/>
</dbReference>
<reference evidence="2" key="1">
    <citation type="submission" date="2023-10" db="EMBL/GenBank/DDBJ databases">
        <authorList>
            <person name="Chen Y."/>
            <person name="Shah S."/>
            <person name="Dougan E. K."/>
            <person name="Thang M."/>
            <person name="Chan C."/>
        </authorList>
    </citation>
    <scope>NUCLEOTIDE SEQUENCE [LARGE SCALE GENOMIC DNA]</scope>
</reference>
<feature type="transmembrane region" description="Helical" evidence="1">
    <location>
        <begin position="6"/>
        <end position="24"/>
    </location>
</feature>
<accession>A0ABN9RPT7</accession>
<gene>
    <name evidence="2" type="ORF">PCOR1329_LOCUS22350</name>
</gene>
<evidence type="ECO:0000313" key="3">
    <source>
        <dbReference type="Proteomes" id="UP001189429"/>
    </source>
</evidence>
<proteinExistence type="predicted"/>
<feature type="transmembrane region" description="Helical" evidence="1">
    <location>
        <begin position="108"/>
        <end position="127"/>
    </location>
</feature>
<keyword evidence="1" id="KW-0472">Membrane</keyword>
<feature type="transmembrane region" description="Helical" evidence="1">
    <location>
        <begin position="44"/>
        <end position="63"/>
    </location>
</feature>
<protein>
    <submittedName>
        <fullName evidence="2">Uncharacterized protein</fullName>
    </submittedName>
</protein>
<feature type="transmembrane region" description="Helical" evidence="1">
    <location>
        <begin position="139"/>
        <end position="158"/>
    </location>
</feature>
<name>A0ABN9RPT7_9DINO</name>
<keyword evidence="1" id="KW-0812">Transmembrane</keyword>
<sequence length="191" mass="21593">MGRPLSTYVVGAFVLSALEIYCCFIPKDDCDFDPEKEAIVTHSMWLSIQIGFAVLNLIFAPYMQAKVWKTLMQEIKEKPQYAASGKQVVPKAEVQDAFKKVFCEDFGVLFYFFASIMSLVWCYKGMYKWGDDLEPDCSLVAAASLGQALVALAFVYTFCWYCCPCCAKAIELEQQADHHYDRVRTGEGDSD</sequence>
<comment type="caution">
    <text evidence="2">The sequence shown here is derived from an EMBL/GenBank/DDBJ whole genome shotgun (WGS) entry which is preliminary data.</text>
</comment>
<organism evidence="2 3">
    <name type="scientific">Prorocentrum cordatum</name>
    <dbReference type="NCBI Taxonomy" id="2364126"/>
    <lineage>
        <taxon>Eukaryota</taxon>
        <taxon>Sar</taxon>
        <taxon>Alveolata</taxon>
        <taxon>Dinophyceae</taxon>
        <taxon>Prorocentrales</taxon>
        <taxon>Prorocentraceae</taxon>
        <taxon>Prorocentrum</taxon>
    </lineage>
</organism>
<keyword evidence="3" id="KW-1185">Reference proteome</keyword>
<dbReference type="EMBL" id="CAUYUJ010007458">
    <property type="protein sequence ID" value="CAK0820833.1"/>
    <property type="molecule type" value="Genomic_DNA"/>
</dbReference>
<evidence type="ECO:0000256" key="1">
    <source>
        <dbReference type="SAM" id="Phobius"/>
    </source>
</evidence>
<keyword evidence="1" id="KW-1133">Transmembrane helix</keyword>
<evidence type="ECO:0000313" key="2">
    <source>
        <dbReference type="EMBL" id="CAK0820833.1"/>
    </source>
</evidence>